<dbReference type="EMBL" id="NPEX01000076">
    <property type="protein sequence ID" value="RAI43678.1"/>
    <property type="molecule type" value="Genomic_DNA"/>
</dbReference>
<dbReference type="Gene3D" id="3.30.365.10">
    <property type="entry name" value="Aldehyde oxidase/xanthine dehydrogenase, molybdopterin binding domain"/>
    <property type="match status" value="4"/>
</dbReference>
<name>A0A327L7K8_9BRAD</name>
<dbReference type="InterPro" id="IPR036856">
    <property type="entry name" value="Ald_Oxase/Xan_DH_a/b_sf"/>
</dbReference>
<accession>A0A327L7K8</accession>
<proteinExistence type="predicted"/>
<dbReference type="InterPro" id="IPR046867">
    <property type="entry name" value="AldOxase/xan_DH_MoCoBD2"/>
</dbReference>
<evidence type="ECO:0000259" key="3">
    <source>
        <dbReference type="SMART" id="SM01008"/>
    </source>
</evidence>
<dbReference type="GO" id="GO:0016491">
    <property type="term" value="F:oxidoreductase activity"/>
    <property type="evidence" value="ECO:0007669"/>
    <property type="project" value="UniProtKB-KW"/>
</dbReference>
<dbReference type="Gene3D" id="3.90.1170.50">
    <property type="entry name" value="Aldehyde oxidase/xanthine dehydrogenase, a/b hammerhead"/>
    <property type="match status" value="1"/>
</dbReference>
<dbReference type="SMART" id="SM01008">
    <property type="entry name" value="Ald_Xan_dh_C"/>
    <property type="match status" value="1"/>
</dbReference>
<dbReference type="SUPFAM" id="SSF56003">
    <property type="entry name" value="Molybdenum cofactor-binding domain"/>
    <property type="match status" value="1"/>
</dbReference>
<dbReference type="PANTHER" id="PTHR11908:SF132">
    <property type="entry name" value="ALDEHYDE OXIDASE 1-RELATED"/>
    <property type="match status" value="1"/>
</dbReference>
<dbReference type="InterPro" id="IPR016208">
    <property type="entry name" value="Ald_Oxase/xanthine_DH-like"/>
</dbReference>
<keyword evidence="5" id="KW-1185">Reference proteome</keyword>
<dbReference type="InterPro" id="IPR008274">
    <property type="entry name" value="AldOxase/xan_DH_MoCoBD1"/>
</dbReference>
<dbReference type="Proteomes" id="UP000249130">
    <property type="component" value="Unassembled WGS sequence"/>
</dbReference>
<evidence type="ECO:0000313" key="5">
    <source>
        <dbReference type="Proteomes" id="UP000249130"/>
    </source>
</evidence>
<dbReference type="PANTHER" id="PTHR11908">
    <property type="entry name" value="XANTHINE DEHYDROGENASE"/>
    <property type="match status" value="1"/>
</dbReference>
<dbReference type="OrthoDB" id="9763985at2"/>
<dbReference type="SUPFAM" id="SSF54665">
    <property type="entry name" value="CO dehydrogenase molybdoprotein N-domain-like"/>
    <property type="match status" value="1"/>
</dbReference>
<gene>
    <name evidence="4" type="ORF">CH341_13030</name>
</gene>
<dbReference type="GO" id="GO:0005506">
    <property type="term" value="F:iron ion binding"/>
    <property type="evidence" value="ECO:0007669"/>
    <property type="project" value="InterPro"/>
</dbReference>
<dbReference type="Pfam" id="PF02738">
    <property type="entry name" value="MoCoBD_1"/>
    <property type="match status" value="1"/>
</dbReference>
<dbReference type="AlphaFoldDB" id="A0A327L7K8"/>
<protein>
    <submittedName>
        <fullName evidence="4">Carbon monoxide dehydrogenase</fullName>
    </submittedName>
</protein>
<evidence type="ECO:0000313" key="4">
    <source>
        <dbReference type="EMBL" id="RAI43678.1"/>
    </source>
</evidence>
<keyword evidence="1" id="KW-0500">Molybdenum</keyword>
<dbReference type="InterPro" id="IPR037165">
    <property type="entry name" value="AldOxase/xan_DH_Mopterin-bd_sf"/>
</dbReference>
<reference evidence="4 5" key="1">
    <citation type="submission" date="2017-07" db="EMBL/GenBank/DDBJ databases">
        <title>Draft Genome Sequences of Select Purple Nonsulfur Bacteria.</title>
        <authorList>
            <person name="Lasarre B."/>
            <person name="Mckinlay J.B."/>
        </authorList>
    </citation>
    <scope>NUCLEOTIDE SEQUENCE [LARGE SCALE GENOMIC DNA]</scope>
    <source>
        <strain evidence="4 5">DSM 5909</strain>
    </source>
</reference>
<dbReference type="InterPro" id="IPR000674">
    <property type="entry name" value="Ald_Oxase/Xan_DH_a/b"/>
</dbReference>
<evidence type="ECO:0000256" key="1">
    <source>
        <dbReference type="ARBA" id="ARBA00022505"/>
    </source>
</evidence>
<dbReference type="Pfam" id="PF01315">
    <property type="entry name" value="Ald_Xan_dh_C"/>
    <property type="match status" value="1"/>
</dbReference>
<keyword evidence="2" id="KW-0560">Oxidoreductase</keyword>
<sequence>MPDTIGVPNRDRGSPMQFGISQAVTRTEDDAFLRGAGRYVADLVPADALRAVVLRSPHAHARFRITDVDTARKLPGVRLILISEDITALGPMPCLGIPHGVSVEVPDCPVLARDIVRHVGDAIAFVVADTVEQARDAAEAIAIDWEALPHVVDPVAAIGAGAPAVWPSASGNVAYTQTLGDEAATEKALASAAHVVELRLVNQRLVANYMDTRAVTAAFDPADRRITLTLGSQGSHAVRDIIAGKVLKIPPERMRVITPDVGGGFGTKLFPYREYALAAVAAERLGRTVSWIADRADHFLGDSHGRANVTTARLALDADHRFLALSVDSVCDMGAYLSCYAPYIPYAGAGMLPGVYAIPACHVTLRGVFTHTVPVDAYRGAGRPEASYVIERLVDTAARDLGLAPDALRRKNFIAPAAMPHRTPTGKVYDSGEFAAHMARAQEIADWTGFAHRAAEARRHGKLRGIALATYIEACGSVGPETATLTLDRDGVVTVLIGSQSTGQGHHTAYAQIVAEHLGLPPDRVRVVQGDTDRIATGAGTGGSSSIPCGGVAVAGAARKLAEVVKEIAADSLETAAADLEFSGGVVRIAGTDRAVGFAEVAAAAGDGAARLTVDDTFSPKVATYPNGTHLAEVEVDPETGRVEILQYVIVDDVGATLNPLLLAGQIHGGAGQGIGQALMERTVYDRESGQLVTATLQDYALPRAGDLPGFVFETRNVRCVTNPLGVKGAGEAGTIGAAPAVINAVVDALWRAFKIREIDMPATSEAVWATIREHDRMHTM</sequence>
<comment type="caution">
    <text evidence="4">The sequence shown here is derived from an EMBL/GenBank/DDBJ whole genome shotgun (WGS) entry which is preliminary data.</text>
</comment>
<dbReference type="Pfam" id="PF20256">
    <property type="entry name" value="MoCoBD_2"/>
    <property type="match status" value="1"/>
</dbReference>
<evidence type="ECO:0000256" key="2">
    <source>
        <dbReference type="ARBA" id="ARBA00023002"/>
    </source>
</evidence>
<feature type="domain" description="Aldehyde oxidase/xanthine dehydrogenase a/b hammerhead" evidence="3">
    <location>
        <begin position="34"/>
        <end position="149"/>
    </location>
</feature>
<organism evidence="4 5">
    <name type="scientific">Rhodoplanes roseus</name>
    <dbReference type="NCBI Taxonomy" id="29409"/>
    <lineage>
        <taxon>Bacteria</taxon>
        <taxon>Pseudomonadati</taxon>
        <taxon>Pseudomonadota</taxon>
        <taxon>Alphaproteobacteria</taxon>
        <taxon>Hyphomicrobiales</taxon>
        <taxon>Nitrobacteraceae</taxon>
        <taxon>Rhodoplanes</taxon>
    </lineage>
</organism>